<dbReference type="GO" id="GO:0004748">
    <property type="term" value="F:ribonucleoside-diphosphate reductase activity, thioredoxin disulfide as acceptor"/>
    <property type="evidence" value="ECO:0007669"/>
    <property type="project" value="UniProtKB-EC"/>
</dbReference>
<proteinExistence type="inferred from homology"/>
<protein>
    <recommendedName>
        <fullName evidence="2 6">Ribonucleoside-diphosphate reductase</fullName>
        <ecNumber evidence="2 6">1.17.4.1</ecNumber>
    </recommendedName>
</protein>
<dbReference type="EC" id="1.17.4.1" evidence="2 6"/>
<accession>D1AU75</accession>
<dbReference type="PRINTS" id="PR01183">
    <property type="entry name" value="RIBORDTASEM1"/>
</dbReference>
<dbReference type="FunFam" id="3.20.70.20:FF:000034">
    <property type="entry name" value="Ribonucleoside-diphosphate reductase large chain, putative"/>
    <property type="match status" value="1"/>
</dbReference>
<dbReference type="HOGENOM" id="CLU_000404_7_0_5"/>
<evidence type="ECO:0000313" key="10">
    <source>
        <dbReference type="Proteomes" id="UP000000630"/>
    </source>
</evidence>
<comment type="similarity">
    <text evidence="1 6">Belongs to the ribonucleoside diphosphate reductase large chain family.</text>
</comment>
<dbReference type="STRING" id="574556.ACIS_00482"/>
<reference evidence="9 10" key="1">
    <citation type="journal article" date="2010" name="J. Bacteriol.">
        <title>Complete genome sequence of Anaplasma marginale subsp. centrale.</title>
        <authorList>
            <person name="Herndon D.R."/>
            <person name="Palmer G.H."/>
            <person name="Shkap V."/>
            <person name="Knowles D.P. Jr."/>
            <person name="Brayton K.A."/>
        </authorList>
    </citation>
    <scope>NUCLEOTIDE SEQUENCE [LARGE SCALE GENOMIC DNA]</scope>
    <source>
        <strain evidence="9 10">Israel</strain>
    </source>
</reference>
<dbReference type="InterPro" id="IPR013509">
    <property type="entry name" value="RNR_lsu_N"/>
</dbReference>
<dbReference type="UniPathway" id="UPA00326"/>
<keyword evidence="10" id="KW-1185">Reference proteome</keyword>
<comment type="catalytic activity">
    <reaction evidence="5 6">
        <text>a 2'-deoxyribonucleoside 5'-diphosphate + [thioredoxin]-disulfide + H2O = a ribonucleoside 5'-diphosphate + [thioredoxin]-dithiol</text>
        <dbReference type="Rhea" id="RHEA:23252"/>
        <dbReference type="Rhea" id="RHEA-COMP:10698"/>
        <dbReference type="Rhea" id="RHEA-COMP:10700"/>
        <dbReference type="ChEBI" id="CHEBI:15377"/>
        <dbReference type="ChEBI" id="CHEBI:29950"/>
        <dbReference type="ChEBI" id="CHEBI:50058"/>
        <dbReference type="ChEBI" id="CHEBI:57930"/>
        <dbReference type="ChEBI" id="CHEBI:73316"/>
        <dbReference type="EC" id="1.17.4.1"/>
    </reaction>
</comment>
<dbReference type="Pfam" id="PF00317">
    <property type="entry name" value="Ribonuc_red_lgN"/>
    <property type="match status" value="1"/>
</dbReference>
<organism evidence="9 10">
    <name type="scientific">Anaplasma centrale (strain Israel)</name>
    <name type="common">Anaplasma marginale subsp. centrale (strain Israel)</name>
    <dbReference type="NCBI Taxonomy" id="574556"/>
    <lineage>
        <taxon>Bacteria</taxon>
        <taxon>Pseudomonadati</taxon>
        <taxon>Pseudomonadota</taxon>
        <taxon>Alphaproteobacteria</taxon>
        <taxon>Rickettsiales</taxon>
        <taxon>Anaplasmataceae</taxon>
        <taxon>Anaplasma</taxon>
    </lineage>
</organism>
<dbReference type="InterPro" id="IPR000788">
    <property type="entry name" value="RNR_lg_C"/>
</dbReference>
<evidence type="ECO:0000259" key="8">
    <source>
        <dbReference type="Pfam" id="PF02867"/>
    </source>
</evidence>
<evidence type="ECO:0000256" key="4">
    <source>
        <dbReference type="ARBA" id="ARBA00023116"/>
    </source>
</evidence>
<dbReference type="PANTHER" id="PTHR11573">
    <property type="entry name" value="RIBONUCLEOSIDE-DIPHOSPHATE REDUCTASE LARGE CHAIN"/>
    <property type="match status" value="1"/>
</dbReference>
<evidence type="ECO:0000259" key="7">
    <source>
        <dbReference type="Pfam" id="PF00317"/>
    </source>
</evidence>
<gene>
    <name evidence="9" type="primary">nrdA</name>
    <name evidence="9" type="ordered locus">ACIS_00482</name>
</gene>
<dbReference type="NCBIfam" id="NF006577">
    <property type="entry name" value="PRK09102.1"/>
    <property type="match status" value="1"/>
</dbReference>
<dbReference type="eggNOG" id="COG0209">
    <property type="taxonomic scope" value="Bacteria"/>
</dbReference>
<dbReference type="SUPFAM" id="SSF51998">
    <property type="entry name" value="PFL-like glycyl radical enzymes"/>
    <property type="match status" value="1"/>
</dbReference>
<feature type="domain" description="Ribonucleotide reductase large subunit C-terminal" evidence="8">
    <location>
        <begin position="435"/>
        <end position="580"/>
    </location>
</feature>
<evidence type="ECO:0000313" key="9">
    <source>
        <dbReference type="EMBL" id="ACZ49103.1"/>
    </source>
</evidence>
<evidence type="ECO:0000256" key="3">
    <source>
        <dbReference type="ARBA" id="ARBA00023002"/>
    </source>
</evidence>
<keyword evidence="3 6" id="KW-0560">Oxidoreductase</keyword>
<dbReference type="SUPFAM" id="SSF48168">
    <property type="entry name" value="R1 subunit of ribonucleotide reductase, N-terminal domain"/>
    <property type="match status" value="1"/>
</dbReference>
<dbReference type="CDD" id="cd01679">
    <property type="entry name" value="RNR_I"/>
    <property type="match status" value="1"/>
</dbReference>
<keyword evidence="4 6" id="KW-0215">Deoxyribonucleotide synthesis</keyword>
<dbReference type="InterPro" id="IPR008926">
    <property type="entry name" value="RNR_R1-su_N"/>
</dbReference>
<dbReference type="KEGG" id="acn:ACIS_00482"/>
<dbReference type="Gene3D" id="3.20.70.20">
    <property type="match status" value="1"/>
</dbReference>
<dbReference type="Proteomes" id="UP000000630">
    <property type="component" value="Chromosome"/>
</dbReference>
<name>D1AU75_ANACI</name>
<comment type="function">
    <text evidence="6">Provides the precursors necessary for DNA synthesis. Catalyzes the biosynthesis of deoxyribonucleotides from the corresponding ribonucleotides.</text>
</comment>
<evidence type="ECO:0000256" key="2">
    <source>
        <dbReference type="ARBA" id="ARBA00012274"/>
    </source>
</evidence>
<evidence type="ECO:0000256" key="6">
    <source>
        <dbReference type="RuleBase" id="RU003410"/>
    </source>
</evidence>
<dbReference type="PANTHER" id="PTHR11573:SF6">
    <property type="entry name" value="RIBONUCLEOSIDE-DIPHOSPHATE REDUCTASE LARGE SUBUNIT"/>
    <property type="match status" value="1"/>
</dbReference>
<dbReference type="EMBL" id="CP001759">
    <property type="protein sequence ID" value="ACZ49103.1"/>
    <property type="molecule type" value="Genomic_DNA"/>
</dbReference>
<sequence length="618" mass="69908">MFKGGIKYRFSGLDVSECRRYDKVSPIIVDRTRDNNLTSFGKAVLSDRYLLDDEDYQQLFVRVSQYYSDNDEHAQRLYDYMSKLWFMPATPILSNGGTGRGLPISCFLNETEDSLVGILNLWNENVWLASRGGGIGSYWGNLRSIGEKVRSSGKTSGIIPFIVVQNALTLAISQGSLRRGSSAVYLPVGHPEIEEFLDIRKPTGGDPNRKALNIHHGVLLTDEFMRAVEQDKPWDLVSPKDRCVISTVRARDLWIKILTTRVETGEPYVVFVDTVNKHKPDIYKELGLEVKMSNLCTEITLATGEDHLGRSRTAICCLASLNLEYYDMWSGEPLFVEDVMRFLDNVLTDFINKAPPEIERARYAAMRERSIGVGVMGFHSFLQSKMVPFESFAASVWNKKIFEHIKRQADEVSRKLAMEKGPCPDAVDANKMERFVHKLSIAPTASISIISGNTSPGIEPYAANVFTHKTLTGSFVVRNKFLQKLLASKGLDNDQVWSSISTNEGSVQHLDFLTEQEKLVFRTAYEMDQRWIVEHSSDRAPYVCQAQSVNIFLPAGVHKRYLHKIHFLAWKKGVKSLYYLRSKSVQKADKVSHVHGGQAVSPQRQITNFDYDECLACQ</sequence>
<dbReference type="Pfam" id="PF02867">
    <property type="entry name" value="Ribonuc_red_lgC"/>
    <property type="match status" value="2"/>
</dbReference>
<dbReference type="InterPro" id="IPR039718">
    <property type="entry name" value="Rrm1"/>
</dbReference>
<feature type="domain" description="Ribonucleotide reductase large subunit N-terminal" evidence="7">
    <location>
        <begin position="37"/>
        <end position="101"/>
    </location>
</feature>
<dbReference type="GO" id="GO:0009263">
    <property type="term" value="P:deoxyribonucleotide biosynthetic process"/>
    <property type="evidence" value="ECO:0007669"/>
    <property type="project" value="UniProtKB-KW"/>
</dbReference>
<dbReference type="AlphaFoldDB" id="D1AU75"/>
<evidence type="ECO:0000256" key="1">
    <source>
        <dbReference type="ARBA" id="ARBA00010406"/>
    </source>
</evidence>
<dbReference type="GO" id="GO:0005971">
    <property type="term" value="C:ribonucleoside-diphosphate reductase complex"/>
    <property type="evidence" value="ECO:0007669"/>
    <property type="project" value="TreeGrafter"/>
</dbReference>
<evidence type="ECO:0000256" key="5">
    <source>
        <dbReference type="ARBA" id="ARBA00047754"/>
    </source>
</evidence>
<feature type="domain" description="Ribonucleotide reductase large subunit C-terminal" evidence="8">
    <location>
        <begin position="105"/>
        <end position="426"/>
    </location>
</feature>
<dbReference type="GO" id="GO:0005524">
    <property type="term" value="F:ATP binding"/>
    <property type="evidence" value="ECO:0007669"/>
    <property type="project" value="InterPro"/>
</dbReference>